<proteinExistence type="predicted"/>
<dbReference type="AlphaFoldDB" id="A0A409WVE2"/>
<evidence type="ECO:0000256" key="1">
    <source>
        <dbReference type="SAM" id="MobiDB-lite"/>
    </source>
</evidence>
<accession>A0A409WVE2</accession>
<feature type="compositionally biased region" description="Polar residues" evidence="1">
    <location>
        <begin position="75"/>
        <end position="89"/>
    </location>
</feature>
<reference evidence="2 3" key="1">
    <citation type="journal article" date="2018" name="Evol. Lett.">
        <title>Horizontal gene cluster transfer increased hallucinogenic mushroom diversity.</title>
        <authorList>
            <person name="Reynolds H.T."/>
            <person name="Vijayakumar V."/>
            <person name="Gluck-Thaler E."/>
            <person name="Korotkin H.B."/>
            <person name="Matheny P.B."/>
            <person name="Slot J.C."/>
        </authorList>
    </citation>
    <scope>NUCLEOTIDE SEQUENCE [LARGE SCALE GENOMIC DNA]</scope>
    <source>
        <strain evidence="2 3">2631</strain>
    </source>
</reference>
<feature type="non-terminal residue" evidence="2">
    <location>
        <position position="89"/>
    </location>
</feature>
<dbReference type="EMBL" id="NHYD01003128">
    <property type="protein sequence ID" value="PPQ82500.1"/>
    <property type="molecule type" value="Genomic_DNA"/>
</dbReference>
<organism evidence="2 3">
    <name type="scientific">Psilocybe cyanescens</name>
    <dbReference type="NCBI Taxonomy" id="93625"/>
    <lineage>
        <taxon>Eukaryota</taxon>
        <taxon>Fungi</taxon>
        <taxon>Dikarya</taxon>
        <taxon>Basidiomycota</taxon>
        <taxon>Agaricomycotina</taxon>
        <taxon>Agaricomycetes</taxon>
        <taxon>Agaricomycetidae</taxon>
        <taxon>Agaricales</taxon>
        <taxon>Agaricineae</taxon>
        <taxon>Strophariaceae</taxon>
        <taxon>Psilocybe</taxon>
    </lineage>
</organism>
<sequence>MHGTYRDTYNGHNNDDNTYDGHDDDDNTYNMYNGRGHIQQPQHMRWTQRPRRQGQQRIRQTHTTATTMMTGTADAYSSHNNNGAYNTTD</sequence>
<feature type="region of interest" description="Disordered" evidence="1">
    <location>
        <begin position="1"/>
        <end position="89"/>
    </location>
</feature>
<gene>
    <name evidence="2" type="ORF">CVT25_007072</name>
</gene>
<comment type="caution">
    <text evidence="2">The sequence shown here is derived from an EMBL/GenBank/DDBJ whole genome shotgun (WGS) entry which is preliminary data.</text>
</comment>
<dbReference type="Proteomes" id="UP000283269">
    <property type="component" value="Unassembled WGS sequence"/>
</dbReference>
<evidence type="ECO:0000313" key="3">
    <source>
        <dbReference type="Proteomes" id="UP000283269"/>
    </source>
</evidence>
<name>A0A409WVE2_PSICY</name>
<evidence type="ECO:0000313" key="2">
    <source>
        <dbReference type="EMBL" id="PPQ82500.1"/>
    </source>
</evidence>
<keyword evidence="3" id="KW-1185">Reference proteome</keyword>
<feature type="compositionally biased region" description="Low complexity" evidence="1">
    <location>
        <begin position="55"/>
        <end position="73"/>
    </location>
</feature>
<dbReference type="InParanoid" id="A0A409WVE2"/>
<protein>
    <submittedName>
        <fullName evidence="2">Uncharacterized protein</fullName>
    </submittedName>
</protein>